<comment type="function">
    <text evidence="11">Regulatory subunit of the condensin complex, a complex required for conversion of interphase chromatin into mitotic-like condense chromosomes. The condensin complex probably introduces positive supercoils into relaxed DNA in the presence of type I topoisomerases and converts nicked DNA into positive knotted forms in the presence of type II topoisomerases.</text>
</comment>
<comment type="similarity">
    <text evidence="3 11">Belongs to the CND1 (condensin subunit 1) family.</text>
</comment>
<dbReference type="GO" id="GO:0000796">
    <property type="term" value="C:condensin complex"/>
    <property type="evidence" value="ECO:0007669"/>
    <property type="project" value="TreeGrafter"/>
</dbReference>
<evidence type="ECO:0000256" key="13">
    <source>
        <dbReference type="SAM" id="MobiDB-lite"/>
    </source>
</evidence>
<dbReference type="Pfam" id="PF02985">
    <property type="entry name" value="HEAT"/>
    <property type="match status" value="1"/>
</dbReference>
<dbReference type="EMBL" id="JANBPY010000023">
    <property type="protein sequence ID" value="KAJ1969791.1"/>
    <property type="molecule type" value="Genomic_DNA"/>
</dbReference>
<feature type="compositionally biased region" description="Acidic residues" evidence="13">
    <location>
        <begin position="1441"/>
        <end position="1450"/>
    </location>
</feature>
<feature type="compositionally biased region" description="Low complexity" evidence="13">
    <location>
        <begin position="1412"/>
        <end position="1427"/>
    </location>
</feature>
<feature type="compositionally biased region" description="Acidic residues" evidence="13">
    <location>
        <begin position="948"/>
        <end position="960"/>
    </location>
</feature>
<evidence type="ECO:0000256" key="8">
    <source>
        <dbReference type="ARBA" id="ARBA00023067"/>
    </source>
</evidence>
<feature type="compositionally biased region" description="Polar residues" evidence="13">
    <location>
        <begin position="529"/>
        <end position="540"/>
    </location>
</feature>
<evidence type="ECO:0000259" key="14">
    <source>
        <dbReference type="Pfam" id="PF12717"/>
    </source>
</evidence>
<evidence type="ECO:0000256" key="2">
    <source>
        <dbReference type="ARBA" id="ARBA00004286"/>
    </source>
</evidence>
<gene>
    <name evidence="16" type="primary">cnd1</name>
    <name evidence="16" type="ORF">IWQ62_000393</name>
</gene>
<feature type="region of interest" description="Disordered" evidence="13">
    <location>
        <begin position="1290"/>
        <end position="1450"/>
    </location>
</feature>
<dbReference type="Pfam" id="PF12922">
    <property type="entry name" value="Cnd1_N"/>
    <property type="match status" value="1"/>
</dbReference>
<evidence type="ECO:0000256" key="3">
    <source>
        <dbReference type="ARBA" id="ARBA00009606"/>
    </source>
</evidence>
<sequence>MSGFALQEELLRLQQGEVTADQSLDSDNPRELAKQLDRLGKTLTDSPTELCEDASFHQLTAFLAEYSQLTPKLATQLVDTLLVPFQQELDLIKEEMMLERFYAGKHTEVLERFAYLFQWLTNDIVGRVTAKSGLARTGKGARGSKDHAETGLPSNWNRQSEALWKCFYDCLSLKLNQLWDSTPARDTFIGVLTKMSYQLLEHRPFVKQGDLKKHIFRCLGYCVQHYNHTFAAKTTILQYLQHYDHLSDTMAEFLVACYEQYDAVQLVDEVLRDVAHKDFKNADAKEGPKSFGQFLVYLSELSPKAIMKQMGLLVRLLDCEQNVVRGSLIEVIGNLIVYLADLGDDNLQRRQIAEYFEILEQRFRDNYFNCRSKVLQVCIKLCEAKAKFPKQRPRLIDLVVSRLQDKTSMVRRNAIKALTAFLQSHPFCLDGGLLMLDEFTVKNQEIEAQLKEITERYDASQLVMEVKADEPEPTTPSKGQQATTSLVDSDDEVAEGDDDQDSVPVKNEAGKNSDAEFMEDDSDHVNTGEEANTPTPSTPAAQLDEATVAQFMQLQLQQRYYRDALRFAYQLDDAIPILCQHLASTNKGEVMEAMDFFVVAYHYKIERANEGIRKMLHLVWTKDNASDEAKGVKTKLLDCYHKLYLMPRPDMSVNDNINQTVRNLIGLTYQATLADLTSLEELLSCMMNEGHIPEGVVDKLWSVYSYTRDDLAPEQRRGAIVILGMLAKADRTMVTDNIDALLKVGLGRLGRHDLVLAKYTCIALQCLGAAKKRTKAVQLGEPCHLRFPRDNPIVIQLCGIMEDTDPSPEWFPLAEQAVNTIYALSEQPDVTCTELIRRFTQRILQVSDQSAPRSDSPQPESTVAMDEDDEGNAAVPEMTEPPPTQSTTQRGEPCMASSFPLCQVIFLVGHVAIKQIILLEVIEAELKRRKGLDRQKKTPSKDNAKAGEDDELDQVTGTTEDDVADTIHHIRERELLYGPKSLLAVYGHMIVHVCSHAKHYRDPMLLTQATLALAKLMCISAEFCEKHLPLLLNFLAHAETPIIRSNVIIALGDIAVCFNNLIGENVGYLYAPLHDRSKAVKKNALMVLTHLVLNGMIKVKGQLGEMAKCLEDPDRRISDLAKLFFTELASKDNYVYNNLPDMISTLSTGPHAVTEEAFGRIMKFLFDFIKDKERQTENIADKLCQRFRNTDDPRQWRDIAYCLALIPYRSERSFKKLVDHFQYYHDKLTEEAVYKSLCDIITKTRIHSAQRMELKHLVEEYEIKVREARTRCTGEADEGQADVSMLDESVEMPSEELVSQASGGPTTSAPLLPTAATGTPVKKPGKRVPTTPGTALKAKTATGQKSSRCVAKVSSRKVRRTGPVLSSEEDDSEAEQLMSDLSDDDGADSDGDPFGSSGGSHAKTPSHRRGLTIRTGSTRRSSRLASAKSQRHSNQPMISESDSDAMDEDD</sequence>
<dbReference type="GO" id="GO:0042393">
    <property type="term" value="F:histone binding"/>
    <property type="evidence" value="ECO:0007669"/>
    <property type="project" value="TreeGrafter"/>
</dbReference>
<feature type="compositionally biased region" description="Acidic residues" evidence="13">
    <location>
        <begin position="488"/>
        <end position="501"/>
    </location>
</feature>
<keyword evidence="12" id="KW-0175">Coiled coil</keyword>
<evidence type="ECO:0000256" key="11">
    <source>
        <dbReference type="PIRNR" id="PIRNR017127"/>
    </source>
</evidence>
<name>A0A9W8E526_9FUNG</name>
<dbReference type="InterPro" id="IPR007673">
    <property type="entry name" value="Condensin_cplx_su1"/>
</dbReference>
<accession>A0A9W8E526</accession>
<dbReference type="Proteomes" id="UP001150925">
    <property type="component" value="Unassembled WGS sequence"/>
</dbReference>
<dbReference type="Pfam" id="PF12717">
    <property type="entry name" value="Cnd1"/>
    <property type="match status" value="1"/>
</dbReference>
<dbReference type="Gene3D" id="1.25.10.10">
    <property type="entry name" value="Leucine-rich Repeat Variant"/>
    <property type="match status" value="2"/>
</dbReference>
<comment type="caution">
    <text evidence="16">The sequence shown here is derived from an EMBL/GenBank/DDBJ whole genome shotgun (WGS) entry which is preliminary data.</text>
</comment>
<dbReference type="SUPFAM" id="SSF48371">
    <property type="entry name" value="ARM repeat"/>
    <property type="match status" value="1"/>
</dbReference>
<evidence type="ECO:0000259" key="15">
    <source>
        <dbReference type="Pfam" id="PF12922"/>
    </source>
</evidence>
<evidence type="ECO:0000313" key="17">
    <source>
        <dbReference type="Proteomes" id="UP001150925"/>
    </source>
</evidence>
<dbReference type="InterPro" id="IPR000357">
    <property type="entry name" value="HEAT"/>
</dbReference>
<evidence type="ECO:0000256" key="1">
    <source>
        <dbReference type="ARBA" id="ARBA00004123"/>
    </source>
</evidence>
<feature type="compositionally biased region" description="Polar residues" evidence="13">
    <location>
        <begin position="475"/>
        <end position="486"/>
    </location>
</feature>
<keyword evidence="10 11" id="KW-0131">Cell cycle</keyword>
<comment type="subcellular location">
    <subcellularLocation>
        <location evidence="2">Chromosome</location>
    </subcellularLocation>
    <subcellularLocation>
        <location evidence="1">Nucleus</location>
    </subcellularLocation>
</comment>
<feature type="region of interest" description="Disordered" evidence="13">
    <location>
        <begin position="467"/>
        <end position="540"/>
    </location>
</feature>
<keyword evidence="7 11" id="KW-0498">Mitosis</keyword>
<dbReference type="InterPro" id="IPR026971">
    <property type="entry name" value="CND1/NCAPD3"/>
</dbReference>
<proteinExistence type="inferred from homology"/>
<dbReference type="GO" id="GO:0051301">
    <property type="term" value="P:cell division"/>
    <property type="evidence" value="ECO:0007669"/>
    <property type="project" value="UniProtKB-KW"/>
</dbReference>
<keyword evidence="9" id="KW-0539">Nucleus</keyword>
<evidence type="ECO:0000256" key="6">
    <source>
        <dbReference type="ARBA" id="ARBA00022737"/>
    </source>
</evidence>
<dbReference type="PANTHER" id="PTHR14222">
    <property type="entry name" value="CONDENSIN"/>
    <property type="match status" value="1"/>
</dbReference>
<evidence type="ECO:0000256" key="10">
    <source>
        <dbReference type="ARBA" id="ARBA00023306"/>
    </source>
</evidence>
<dbReference type="PANTHER" id="PTHR14222:SF2">
    <property type="entry name" value="CONDENSIN COMPLEX SUBUNIT 1"/>
    <property type="match status" value="1"/>
</dbReference>
<dbReference type="OrthoDB" id="436262at2759"/>
<dbReference type="GO" id="GO:0010032">
    <property type="term" value="P:meiotic chromosome condensation"/>
    <property type="evidence" value="ECO:0007669"/>
    <property type="project" value="TreeGrafter"/>
</dbReference>
<keyword evidence="5 11" id="KW-0132">Cell division</keyword>
<evidence type="ECO:0000256" key="9">
    <source>
        <dbReference type="ARBA" id="ARBA00023242"/>
    </source>
</evidence>
<dbReference type="InterPro" id="IPR032682">
    <property type="entry name" value="Cnd1_C"/>
</dbReference>
<evidence type="ECO:0000256" key="12">
    <source>
        <dbReference type="SAM" id="Coils"/>
    </source>
</evidence>
<feature type="compositionally biased region" description="Basic and acidic residues" evidence="13">
    <location>
        <begin position="932"/>
        <end position="947"/>
    </location>
</feature>
<organism evidence="16 17">
    <name type="scientific">Dispira parvispora</name>
    <dbReference type="NCBI Taxonomy" id="1520584"/>
    <lineage>
        <taxon>Eukaryota</taxon>
        <taxon>Fungi</taxon>
        <taxon>Fungi incertae sedis</taxon>
        <taxon>Zoopagomycota</taxon>
        <taxon>Kickxellomycotina</taxon>
        <taxon>Dimargaritomycetes</taxon>
        <taxon>Dimargaritales</taxon>
        <taxon>Dimargaritaceae</taxon>
        <taxon>Dispira</taxon>
    </lineage>
</organism>
<dbReference type="GO" id="GO:0000779">
    <property type="term" value="C:condensed chromosome, centromeric region"/>
    <property type="evidence" value="ECO:0007669"/>
    <property type="project" value="TreeGrafter"/>
</dbReference>
<dbReference type="InterPro" id="IPR024324">
    <property type="entry name" value="Condensin_cplx_su1_N"/>
</dbReference>
<dbReference type="GO" id="GO:0007076">
    <property type="term" value="P:mitotic chromosome condensation"/>
    <property type="evidence" value="ECO:0007669"/>
    <property type="project" value="InterPro"/>
</dbReference>
<protein>
    <recommendedName>
        <fullName evidence="11">Condensin complex subunit 1</fullName>
    </recommendedName>
</protein>
<feature type="region of interest" description="Disordered" evidence="13">
    <location>
        <begin position="931"/>
        <end position="960"/>
    </location>
</feature>
<feature type="domain" description="Condensin complex subunit 1 C-terminal" evidence="14">
    <location>
        <begin position="1042"/>
        <end position="1203"/>
    </location>
</feature>
<feature type="compositionally biased region" description="Polar residues" evidence="13">
    <location>
        <begin position="846"/>
        <end position="861"/>
    </location>
</feature>
<dbReference type="GO" id="GO:0005634">
    <property type="term" value="C:nucleus"/>
    <property type="evidence" value="ECO:0007669"/>
    <property type="project" value="UniProtKB-SubCell"/>
</dbReference>
<keyword evidence="17" id="KW-1185">Reference proteome</keyword>
<evidence type="ECO:0000256" key="5">
    <source>
        <dbReference type="ARBA" id="ARBA00022618"/>
    </source>
</evidence>
<keyword evidence="8 11" id="KW-0226">DNA condensation</keyword>
<dbReference type="InterPro" id="IPR011989">
    <property type="entry name" value="ARM-like"/>
</dbReference>
<feature type="compositionally biased region" description="Acidic residues" evidence="13">
    <location>
        <begin position="1381"/>
        <end position="1391"/>
    </location>
</feature>
<feature type="compositionally biased region" description="Low complexity" evidence="13">
    <location>
        <begin position="1303"/>
        <end position="1320"/>
    </location>
</feature>
<evidence type="ECO:0000313" key="16">
    <source>
        <dbReference type="EMBL" id="KAJ1969791.1"/>
    </source>
</evidence>
<evidence type="ECO:0000256" key="7">
    <source>
        <dbReference type="ARBA" id="ARBA00022776"/>
    </source>
</evidence>
<feature type="coiled-coil region" evidence="12">
    <location>
        <begin position="436"/>
        <end position="463"/>
    </location>
</feature>
<reference evidence="16" key="1">
    <citation type="submission" date="2022-07" db="EMBL/GenBank/DDBJ databases">
        <title>Phylogenomic reconstructions and comparative analyses of Kickxellomycotina fungi.</title>
        <authorList>
            <person name="Reynolds N.K."/>
            <person name="Stajich J.E."/>
            <person name="Barry K."/>
            <person name="Grigoriev I.V."/>
            <person name="Crous P."/>
            <person name="Smith M.E."/>
        </authorList>
    </citation>
    <scope>NUCLEOTIDE SEQUENCE</scope>
    <source>
        <strain evidence="16">RSA 1196</strain>
    </source>
</reference>
<dbReference type="InterPro" id="IPR016024">
    <property type="entry name" value="ARM-type_fold"/>
</dbReference>
<keyword evidence="4" id="KW-0158">Chromosome</keyword>
<feature type="domain" description="Condensin complex subunit 1 N-terminal" evidence="15">
    <location>
        <begin position="72"/>
        <end position="232"/>
    </location>
</feature>
<evidence type="ECO:0000256" key="4">
    <source>
        <dbReference type="ARBA" id="ARBA00022454"/>
    </source>
</evidence>
<keyword evidence="6" id="KW-0677">Repeat</keyword>
<dbReference type="PIRSF" id="PIRSF017127">
    <property type="entry name" value="Condensin_D2"/>
    <property type="match status" value="1"/>
</dbReference>
<feature type="region of interest" description="Disordered" evidence="13">
    <location>
        <begin position="846"/>
        <end position="892"/>
    </location>
</feature>